<dbReference type="InterPro" id="IPR011994">
    <property type="entry name" value="Cytidylate_kinase_dom"/>
</dbReference>
<dbReference type="GO" id="GO:0015949">
    <property type="term" value="P:nucleobase-containing small molecule interconversion"/>
    <property type="evidence" value="ECO:0007669"/>
    <property type="project" value="TreeGrafter"/>
</dbReference>
<keyword evidence="8" id="KW-0963">Cytoplasm</keyword>
<gene>
    <name evidence="8" type="primary">cmk</name>
    <name evidence="10" type="ordered locus">Tcr_1197</name>
</gene>
<keyword evidence="5 8" id="KW-0067">ATP-binding</keyword>
<keyword evidence="4 8" id="KW-0418">Kinase</keyword>
<evidence type="ECO:0000256" key="1">
    <source>
        <dbReference type="ARBA" id="ARBA00009427"/>
    </source>
</evidence>
<reference evidence="10" key="1">
    <citation type="submission" date="2006-07" db="EMBL/GenBank/DDBJ databases">
        <title>Complete sequence of Thiomicrospira crunogena XCL-2.</title>
        <authorList>
            <consortium name="US DOE Joint Genome Institute"/>
            <person name="Copeland A."/>
            <person name="Lucas S."/>
            <person name="Lapidus A."/>
            <person name="Barry K."/>
            <person name="Detter J.C."/>
            <person name="Glavina del Rio T."/>
            <person name="Hammon N."/>
            <person name="Israni S."/>
            <person name="Dalin E."/>
            <person name="Tice H."/>
            <person name="Pitluck S."/>
            <person name="Chain P."/>
            <person name="Malfatti S."/>
            <person name="Shin M."/>
            <person name="Vergez L."/>
            <person name="Schmutz J."/>
            <person name="Larimer F."/>
            <person name="Land M."/>
            <person name="Hauser L."/>
            <person name="Kyrpides N."/>
            <person name="Lykidis A."/>
            <person name="Scott K.M."/>
            <person name="Sievert S."/>
            <person name="Kerfeld C."/>
            <person name="Freyermuth S."/>
            <person name="Dobrinski K."/>
            <person name="Boller A."/>
            <person name="Fitzpatrick K."/>
            <person name="Thoma P."/>
            <person name="Moore J."/>
            <person name="Richardson P."/>
        </authorList>
    </citation>
    <scope>NUCLEOTIDE SEQUENCE</scope>
    <source>
        <strain evidence="10">XCL-2</strain>
    </source>
</reference>
<name>Q31GD1_HYDCU</name>
<feature type="binding site" evidence="8">
    <location>
        <begin position="10"/>
        <end position="18"/>
    </location>
    <ligand>
        <name>ATP</name>
        <dbReference type="ChEBI" id="CHEBI:30616"/>
    </ligand>
</feature>
<keyword evidence="2 8" id="KW-0808">Transferase</keyword>
<dbReference type="CDD" id="cd02020">
    <property type="entry name" value="CMPK"/>
    <property type="match status" value="1"/>
</dbReference>
<organism evidence="10">
    <name type="scientific">Hydrogenovibrio crunogenus (strain DSM 25203 / XCL-2)</name>
    <name type="common">Thiomicrospira crunogena</name>
    <dbReference type="NCBI Taxonomy" id="317025"/>
    <lineage>
        <taxon>Bacteria</taxon>
        <taxon>Pseudomonadati</taxon>
        <taxon>Pseudomonadota</taxon>
        <taxon>Gammaproteobacteria</taxon>
        <taxon>Thiotrichales</taxon>
        <taxon>Piscirickettsiaceae</taxon>
        <taxon>Hydrogenovibrio</taxon>
    </lineage>
</organism>
<sequence length="221" mass="24157">MTSSVVTIDGPSGVGKGTLAQFLCCKTGFHLLDSGAIYRSLAYGALEEGIAFDNLPGLVVLAENLPVKFVENSILYREKDITSKVRTEEVAAVASKVAAIPEVRAALLKRQKDFAQPPGLIADGRDMGTVVFPNAPVKLFLTASAEERAKRRVKQLKNQGVDVNIRQITQDIMERDERDRTRKSSPLVPAEDALEIDTTHLSIEEVCQMALNQLYDAGLMK</sequence>
<dbReference type="STRING" id="317025.Tcr_1197"/>
<comment type="catalytic activity">
    <reaction evidence="6 8">
        <text>dCMP + ATP = dCDP + ADP</text>
        <dbReference type="Rhea" id="RHEA:25094"/>
        <dbReference type="ChEBI" id="CHEBI:30616"/>
        <dbReference type="ChEBI" id="CHEBI:57566"/>
        <dbReference type="ChEBI" id="CHEBI:58593"/>
        <dbReference type="ChEBI" id="CHEBI:456216"/>
        <dbReference type="EC" id="2.7.4.25"/>
    </reaction>
</comment>
<comment type="catalytic activity">
    <reaction evidence="7 8">
        <text>CMP + ATP = CDP + ADP</text>
        <dbReference type="Rhea" id="RHEA:11600"/>
        <dbReference type="ChEBI" id="CHEBI:30616"/>
        <dbReference type="ChEBI" id="CHEBI:58069"/>
        <dbReference type="ChEBI" id="CHEBI:60377"/>
        <dbReference type="ChEBI" id="CHEBI:456216"/>
        <dbReference type="EC" id="2.7.4.25"/>
    </reaction>
</comment>
<evidence type="ECO:0000256" key="5">
    <source>
        <dbReference type="ARBA" id="ARBA00022840"/>
    </source>
</evidence>
<dbReference type="GO" id="GO:0036431">
    <property type="term" value="F:dCMP kinase activity"/>
    <property type="evidence" value="ECO:0007669"/>
    <property type="project" value="InterPro"/>
</dbReference>
<comment type="similarity">
    <text evidence="1 8">Belongs to the cytidylate kinase family. Type 1 subfamily.</text>
</comment>
<dbReference type="InterPro" id="IPR003136">
    <property type="entry name" value="Cytidylate_kin"/>
</dbReference>
<protein>
    <recommendedName>
        <fullName evidence="8">Cytidylate kinase</fullName>
        <shortName evidence="8">CK</shortName>
        <ecNumber evidence="8">2.7.4.25</ecNumber>
    </recommendedName>
    <alternativeName>
        <fullName evidence="8">Cytidine monophosphate kinase</fullName>
        <shortName evidence="8">CMP kinase</shortName>
    </alternativeName>
</protein>
<dbReference type="NCBIfam" id="TIGR00017">
    <property type="entry name" value="cmk"/>
    <property type="match status" value="1"/>
</dbReference>
<dbReference type="PANTHER" id="PTHR21299">
    <property type="entry name" value="CYTIDYLATE KINASE/PANTOATE-BETA-ALANINE LIGASE"/>
    <property type="match status" value="1"/>
</dbReference>
<dbReference type="GO" id="GO:0036430">
    <property type="term" value="F:CMP kinase activity"/>
    <property type="evidence" value="ECO:0007669"/>
    <property type="project" value="RHEA"/>
</dbReference>
<dbReference type="eggNOG" id="COG0283">
    <property type="taxonomic scope" value="Bacteria"/>
</dbReference>
<evidence type="ECO:0000259" key="9">
    <source>
        <dbReference type="Pfam" id="PF02224"/>
    </source>
</evidence>
<evidence type="ECO:0000313" key="10">
    <source>
        <dbReference type="EMBL" id="ABB41792.1"/>
    </source>
</evidence>
<evidence type="ECO:0000256" key="2">
    <source>
        <dbReference type="ARBA" id="ARBA00022679"/>
    </source>
</evidence>
<evidence type="ECO:0000256" key="6">
    <source>
        <dbReference type="ARBA" id="ARBA00047615"/>
    </source>
</evidence>
<feature type="domain" description="Cytidylate kinase" evidence="9">
    <location>
        <begin position="6"/>
        <end position="213"/>
    </location>
</feature>
<dbReference type="InterPro" id="IPR027417">
    <property type="entry name" value="P-loop_NTPase"/>
</dbReference>
<dbReference type="EMBL" id="CP000109">
    <property type="protein sequence ID" value="ABB41792.1"/>
    <property type="molecule type" value="Genomic_DNA"/>
</dbReference>
<dbReference type="GO" id="GO:0005524">
    <property type="term" value="F:ATP binding"/>
    <property type="evidence" value="ECO:0007669"/>
    <property type="project" value="UniProtKB-UniRule"/>
</dbReference>
<dbReference type="HOGENOM" id="CLU_079959_2_0_6"/>
<dbReference type="Gene3D" id="3.40.50.300">
    <property type="entry name" value="P-loop containing nucleotide triphosphate hydrolases"/>
    <property type="match status" value="1"/>
</dbReference>
<dbReference type="HAMAP" id="MF_00238">
    <property type="entry name" value="Cytidyl_kinase_type1"/>
    <property type="match status" value="1"/>
</dbReference>
<proteinExistence type="inferred from homology"/>
<evidence type="ECO:0000256" key="7">
    <source>
        <dbReference type="ARBA" id="ARBA00048478"/>
    </source>
</evidence>
<keyword evidence="3 8" id="KW-0547">Nucleotide-binding</keyword>
<dbReference type="PANTHER" id="PTHR21299:SF2">
    <property type="entry name" value="CYTIDYLATE KINASE"/>
    <property type="match status" value="1"/>
</dbReference>
<dbReference type="GO" id="GO:0006220">
    <property type="term" value="P:pyrimidine nucleotide metabolic process"/>
    <property type="evidence" value="ECO:0007669"/>
    <property type="project" value="UniProtKB-UniRule"/>
</dbReference>
<accession>Q31GD1</accession>
<dbReference type="EC" id="2.7.4.25" evidence="8"/>
<dbReference type="GO" id="GO:0005829">
    <property type="term" value="C:cytosol"/>
    <property type="evidence" value="ECO:0007669"/>
    <property type="project" value="TreeGrafter"/>
</dbReference>
<evidence type="ECO:0000256" key="3">
    <source>
        <dbReference type="ARBA" id="ARBA00022741"/>
    </source>
</evidence>
<evidence type="ECO:0000256" key="4">
    <source>
        <dbReference type="ARBA" id="ARBA00022777"/>
    </source>
</evidence>
<dbReference type="AlphaFoldDB" id="Q31GD1"/>
<evidence type="ECO:0000256" key="8">
    <source>
        <dbReference type="HAMAP-Rule" id="MF_00238"/>
    </source>
</evidence>
<comment type="subcellular location">
    <subcellularLocation>
        <location evidence="8">Cytoplasm</location>
    </subcellularLocation>
</comment>
<dbReference type="SUPFAM" id="SSF52540">
    <property type="entry name" value="P-loop containing nucleoside triphosphate hydrolases"/>
    <property type="match status" value="1"/>
</dbReference>
<dbReference type="Pfam" id="PF02224">
    <property type="entry name" value="Cytidylate_kin"/>
    <property type="match status" value="1"/>
</dbReference>
<dbReference type="KEGG" id="tcx:Tcr_1197"/>
<dbReference type="OrthoDB" id="9807434at2"/>